<keyword evidence="2" id="KW-0472">Membrane</keyword>
<feature type="coiled-coil region" evidence="1">
    <location>
        <begin position="77"/>
        <end position="104"/>
    </location>
</feature>
<keyword evidence="2" id="KW-0812">Transmembrane</keyword>
<dbReference type="Gene3D" id="3.30.70.60">
    <property type="match status" value="1"/>
</dbReference>
<keyword evidence="4" id="KW-1185">Reference proteome</keyword>
<reference evidence="3 4" key="1">
    <citation type="submission" date="2023-03" db="EMBL/GenBank/DDBJ databases">
        <title>Description of Hydrogenimonas sp. ISO32.</title>
        <authorList>
            <person name="Mino S."/>
            <person name="Fukazawa S."/>
            <person name="Sawabe T."/>
        </authorList>
    </citation>
    <scope>NUCLEOTIDE SEQUENCE [LARGE SCALE GENOMIC DNA]</scope>
    <source>
        <strain evidence="3 4">ISO32</strain>
    </source>
</reference>
<dbReference type="InterPro" id="IPR007445">
    <property type="entry name" value="PilO"/>
</dbReference>
<dbReference type="InterPro" id="IPR014717">
    <property type="entry name" value="Transl_elong_EF1B/ribsomal_bS6"/>
</dbReference>
<feature type="transmembrane region" description="Helical" evidence="2">
    <location>
        <begin position="23"/>
        <end position="42"/>
    </location>
</feature>
<dbReference type="RefSeq" id="WP_286337207.1">
    <property type="nucleotide sequence ID" value="NZ_AP027370.1"/>
</dbReference>
<dbReference type="EMBL" id="AP027370">
    <property type="protein sequence ID" value="BDY11992.1"/>
    <property type="molecule type" value="Genomic_DNA"/>
</dbReference>
<evidence type="ECO:0000313" key="3">
    <source>
        <dbReference type="EMBL" id="BDY11992.1"/>
    </source>
</evidence>
<evidence type="ECO:0000256" key="1">
    <source>
        <dbReference type="SAM" id="Coils"/>
    </source>
</evidence>
<protein>
    <submittedName>
        <fullName evidence="3">Uncharacterized protein</fullName>
    </submittedName>
</protein>
<accession>A0ABN6WV09</accession>
<keyword evidence="2" id="KW-1133">Transmembrane helix</keyword>
<dbReference type="Proteomes" id="UP001321445">
    <property type="component" value="Chromosome"/>
</dbReference>
<name>A0ABN6WV09_9BACT</name>
<keyword evidence="1" id="KW-0175">Coiled coil</keyword>
<evidence type="ECO:0000313" key="4">
    <source>
        <dbReference type="Proteomes" id="UP001321445"/>
    </source>
</evidence>
<gene>
    <name evidence="3" type="ORF">HCR_03040</name>
</gene>
<proteinExistence type="predicted"/>
<sequence>MKILEDLLEKLDNYFEEKKESEFYLMVLAVVAVFGLISYSYLIPITEKQLKKDLKQQKKLEKKIRGEKSYLSSVTVNGDQRYRIKKLQNEIAKLKIRYSDLKEINEYSDYQIQTLSELLFNEKNWAKFLDSIALKAKKNNIDISLISNKFVNNEDSFGHVLEIGVDCEGNYRNMIRFMNEIEESELVVDIYNIQLESDENIKANFKVSVWGINY</sequence>
<organism evidence="3 4">
    <name type="scientific">Hydrogenimonas cancrithermarum</name>
    <dbReference type="NCBI Taxonomy" id="2993563"/>
    <lineage>
        <taxon>Bacteria</taxon>
        <taxon>Pseudomonadati</taxon>
        <taxon>Campylobacterota</taxon>
        <taxon>Epsilonproteobacteria</taxon>
        <taxon>Campylobacterales</taxon>
        <taxon>Hydrogenimonadaceae</taxon>
        <taxon>Hydrogenimonas</taxon>
    </lineage>
</organism>
<dbReference type="Pfam" id="PF04350">
    <property type="entry name" value="PilO"/>
    <property type="match status" value="1"/>
</dbReference>
<evidence type="ECO:0000256" key="2">
    <source>
        <dbReference type="SAM" id="Phobius"/>
    </source>
</evidence>